<reference evidence="1 2" key="1">
    <citation type="submission" date="2017-06" db="EMBL/GenBank/DDBJ databases">
        <title>Ensifer strains isolated from leguminous trees and herbs display diverse denitrification phenotypes with some acting as strong N2O sinks.</title>
        <authorList>
            <person name="Woliy K."/>
            <person name="Mania D."/>
            <person name="Bakken L.R."/>
            <person name="Frostegard A."/>
        </authorList>
    </citation>
    <scope>NUCLEOTIDE SEQUENCE [LARGE SCALE GENOMIC DNA]</scope>
    <source>
        <strain evidence="1 2">AC50a</strain>
    </source>
</reference>
<organism evidence="1 2">
    <name type="scientific">Rhizobium meliloti</name>
    <name type="common">Ensifer meliloti</name>
    <name type="synonym">Sinorhizobium meliloti</name>
    <dbReference type="NCBI Taxonomy" id="382"/>
    <lineage>
        <taxon>Bacteria</taxon>
        <taxon>Pseudomonadati</taxon>
        <taxon>Pseudomonadota</taxon>
        <taxon>Alphaproteobacteria</taxon>
        <taxon>Hyphomicrobiales</taxon>
        <taxon>Rhizobiaceae</taxon>
        <taxon>Sinorhizobium/Ensifer group</taxon>
        <taxon>Sinorhizobium</taxon>
    </lineage>
</organism>
<protein>
    <submittedName>
        <fullName evidence="1">Uncharacterized protein</fullName>
    </submittedName>
</protein>
<dbReference type="AlphaFoldDB" id="A0A2J0YTG0"/>
<gene>
    <name evidence="1" type="ORF">CEJ86_31710</name>
</gene>
<evidence type="ECO:0000313" key="1">
    <source>
        <dbReference type="EMBL" id="PJR09250.1"/>
    </source>
</evidence>
<comment type="caution">
    <text evidence="1">The sequence shown here is derived from an EMBL/GenBank/DDBJ whole genome shotgun (WGS) entry which is preliminary data.</text>
</comment>
<dbReference type="Proteomes" id="UP000231987">
    <property type="component" value="Unassembled WGS sequence"/>
</dbReference>
<dbReference type="EMBL" id="NJGD01000032">
    <property type="protein sequence ID" value="PJR09250.1"/>
    <property type="molecule type" value="Genomic_DNA"/>
</dbReference>
<accession>A0A2J0YTG0</accession>
<sequence length="224" mass="24886">MGKRKANRALAEDAGKRFDDVACKRRSERVQMVGEACTQCRLLPRIRRQKEESSQDVAAGGRIARRLCNPLEEPRLHAGQSRHAPAERRVKPIGSARQVLRRGGKESGPANARILECPRSVLPDLRPHRLFRSRRAGAFSLAGGREMGRFSGPACGDIFLKPVKVSFWTSEAGAREVCSLLIRCATTSAVRSVALVDKVWTAAKNPRSEKPSWLIDKSSTRYWA</sequence>
<evidence type="ECO:0000313" key="2">
    <source>
        <dbReference type="Proteomes" id="UP000231987"/>
    </source>
</evidence>
<name>A0A2J0YTG0_RHIML</name>
<proteinExistence type="predicted"/>